<sequence length="241" mass="26470">MAWRRGVRESLLHVDPAIPRCPAWRRVSSASHHRTIQAVPREASGGRAAAKERAQGRVPSVVVSLSGSAQLPKEAPRQLLSTDAKQIKEILKQSPYFCTTPIKLQVRAGVRSSAVLQSGTVLPIKISRNKETGEILNLIMAWAEKGKEIPVKVPLEFKGEDACIGLKKGGYLHKVRSALKYECPLEHIPQKIDVDISNLDIGDKIFAHDLQVDSSLKLLSNKITVPLCEIKAPKPEANSDE</sequence>
<dbReference type="GO" id="GO:0006412">
    <property type="term" value="P:translation"/>
    <property type="evidence" value="ECO:0007669"/>
    <property type="project" value="InterPro"/>
</dbReference>
<dbReference type="AlphaFoldDB" id="A0A9Q0HL28"/>
<dbReference type="GO" id="GO:0022625">
    <property type="term" value="C:cytosolic large ribosomal subunit"/>
    <property type="evidence" value="ECO:0007669"/>
    <property type="project" value="TreeGrafter"/>
</dbReference>
<dbReference type="CDD" id="cd00495">
    <property type="entry name" value="Ribosomal_L25_TL5_CTC"/>
    <property type="match status" value="1"/>
</dbReference>
<proteinExistence type="predicted"/>
<dbReference type="InterPro" id="IPR011035">
    <property type="entry name" value="Ribosomal_bL25/Gln-tRNA_synth"/>
</dbReference>
<evidence type="ECO:0000259" key="1">
    <source>
        <dbReference type="Pfam" id="PF14693"/>
    </source>
</evidence>
<dbReference type="Proteomes" id="UP001151287">
    <property type="component" value="Unassembled WGS sequence"/>
</dbReference>
<evidence type="ECO:0000313" key="2">
    <source>
        <dbReference type="EMBL" id="KAJ1690191.1"/>
    </source>
</evidence>
<dbReference type="Gene3D" id="2.170.120.20">
    <property type="entry name" value="Ribosomal protein L25, beta domain"/>
    <property type="match status" value="1"/>
</dbReference>
<dbReference type="GO" id="GO:0008097">
    <property type="term" value="F:5S rRNA binding"/>
    <property type="evidence" value="ECO:0007669"/>
    <property type="project" value="TreeGrafter"/>
</dbReference>
<reference evidence="2" key="1">
    <citation type="journal article" date="2022" name="Cell">
        <title>Repeat-based holocentromeres influence genome architecture and karyotype evolution.</title>
        <authorList>
            <person name="Hofstatter P.G."/>
            <person name="Thangavel G."/>
            <person name="Lux T."/>
            <person name="Neumann P."/>
            <person name="Vondrak T."/>
            <person name="Novak P."/>
            <person name="Zhang M."/>
            <person name="Costa L."/>
            <person name="Castellani M."/>
            <person name="Scott A."/>
            <person name="Toegelov H."/>
            <person name="Fuchs J."/>
            <person name="Mata-Sucre Y."/>
            <person name="Dias Y."/>
            <person name="Vanzela A.L.L."/>
            <person name="Huettel B."/>
            <person name="Almeida C.C.S."/>
            <person name="Simkova H."/>
            <person name="Souza G."/>
            <person name="Pedrosa-Harand A."/>
            <person name="Macas J."/>
            <person name="Mayer K.F.X."/>
            <person name="Houben A."/>
            <person name="Marques A."/>
        </authorList>
    </citation>
    <scope>NUCLEOTIDE SEQUENCE</scope>
    <source>
        <strain evidence="2">RhyBre1mFocal</strain>
    </source>
</reference>
<dbReference type="PANTHER" id="PTHR33284:SF2">
    <property type="entry name" value="RIBOSOMAL PROTEIN L25_GLN-TRNA SYNTHETASE, ANTI-CODON-BINDING DOMAIN-CONTAINING PROTEIN"/>
    <property type="match status" value="1"/>
</dbReference>
<dbReference type="InterPro" id="IPR020057">
    <property type="entry name" value="Ribosomal_bL25_b-dom"/>
</dbReference>
<gene>
    <name evidence="2" type="ORF">LUZ63_014346</name>
</gene>
<evidence type="ECO:0000313" key="3">
    <source>
        <dbReference type="Proteomes" id="UP001151287"/>
    </source>
</evidence>
<comment type="caution">
    <text evidence="2">The sequence shown here is derived from an EMBL/GenBank/DDBJ whole genome shotgun (WGS) entry which is preliminary data.</text>
</comment>
<feature type="domain" description="Large ribosomal subunit protein bL25 beta" evidence="1">
    <location>
        <begin position="149"/>
        <end position="234"/>
    </location>
</feature>
<accession>A0A9Q0HL28</accession>
<dbReference type="GO" id="GO:0003735">
    <property type="term" value="F:structural constituent of ribosome"/>
    <property type="evidence" value="ECO:0007669"/>
    <property type="project" value="InterPro"/>
</dbReference>
<organism evidence="2 3">
    <name type="scientific">Rhynchospora breviuscula</name>
    <dbReference type="NCBI Taxonomy" id="2022672"/>
    <lineage>
        <taxon>Eukaryota</taxon>
        <taxon>Viridiplantae</taxon>
        <taxon>Streptophyta</taxon>
        <taxon>Embryophyta</taxon>
        <taxon>Tracheophyta</taxon>
        <taxon>Spermatophyta</taxon>
        <taxon>Magnoliopsida</taxon>
        <taxon>Liliopsida</taxon>
        <taxon>Poales</taxon>
        <taxon>Cyperaceae</taxon>
        <taxon>Cyperoideae</taxon>
        <taxon>Rhynchosporeae</taxon>
        <taxon>Rhynchospora</taxon>
    </lineage>
</organism>
<dbReference type="InterPro" id="IPR037121">
    <property type="entry name" value="Ribosomal_bL25_C"/>
</dbReference>
<dbReference type="OrthoDB" id="193674at2759"/>
<name>A0A9Q0HL28_9POAL</name>
<dbReference type="EMBL" id="JAMQYH010000004">
    <property type="protein sequence ID" value="KAJ1690191.1"/>
    <property type="molecule type" value="Genomic_DNA"/>
</dbReference>
<protein>
    <recommendedName>
        <fullName evidence="1">Large ribosomal subunit protein bL25 beta domain-containing protein</fullName>
    </recommendedName>
</protein>
<dbReference type="InterPro" id="IPR029751">
    <property type="entry name" value="Ribosomal_L25_dom"/>
</dbReference>
<dbReference type="FunFam" id="2.170.120.20:FF:000006">
    <property type="entry name" value="Ribosomal protein L25/Gln-tRNA synthetase, anti-codon-binding domain-containing protein"/>
    <property type="match status" value="1"/>
</dbReference>
<dbReference type="SUPFAM" id="SSF50715">
    <property type="entry name" value="Ribosomal protein L25-like"/>
    <property type="match status" value="1"/>
</dbReference>
<dbReference type="InterPro" id="IPR020930">
    <property type="entry name" value="Ribosomal_uL5_bac-type"/>
</dbReference>
<dbReference type="Pfam" id="PF14693">
    <property type="entry name" value="Ribosomal_TL5_C"/>
    <property type="match status" value="1"/>
</dbReference>
<keyword evidence="3" id="KW-1185">Reference proteome</keyword>
<dbReference type="PANTHER" id="PTHR33284">
    <property type="entry name" value="RIBOSOMAL PROTEIN L25/GLN-TRNA SYNTHETASE, ANTI-CODON-BINDING DOMAIN-CONTAINING PROTEIN"/>
    <property type="match status" value="1"/>
</dbReference>